<organism evidence="2 3">
    <name type="scientific">Nocardioides baekrokdamisoli</name>
    <dbReference type="NCBI Taxonomy" id="1804624"/>
    <lineage>
        <taxon>Bacteria</taxon>
        <taxon>Bacillati</taxon>
        <taxon>Actinomycetota</taxon>
        <taxon>Actinomycetes</taxon>
        <taxon>Propionibacteriales</taxon>
        <taxon>Nocardioidaceae</taxon>
        <taxon>Nocardioides</taxon>
    </lineage>
</organism>
<feature type="region of interest" description="Disordered" evidence="1">
    <location>
        <begin position="1"/>
        <end position="106"/>
    </location>
</feature>
<gene>
    <name evidence="2" type="ORF">Back2_28570</name>
</gene>
<proteinExistence type="predicted"/>
<keyword evidence="3" id="KW-1185">Reference proteome</keyword>
<dbReference type="KEGG" id="nbe:Back2_28570"/>
<dbReference type="EMBL" id="AP019307">
    <property type="protein sequence ID" value="BBH18570.1"/>
    <property type="molecule type" value="Genomic_DNA"/>
</dbReference>
<accession>A0A3G9IHU5</accession>
<name>A0A3G9IHU5_9ACTN</name>
<feature type="compositionally biased region" description="Basic and acidic residues" evidence="1">
    <location>
        <begin position="85"/>
        <end position="98"/>
    </location>
</feature>
<dbReference type="Proteomes" id="UP000271573">
    <property type="component" value="Chromosome"/>
</dbReference>
<feature type="compositionally biased region" description="Basic and acidic residues" evidence="1">
    <location>
        <begin position="30"/>
        <end position="52"/>
    </location>
</feature>
<sequence>MVENVCPSVSQRYPSPRDQGNDGEATNSRGHPEVRGEDEAMGKERGSLRGPHDAGQYYGRPLMTKATGHQFENTNPKEANCCSRDNPDNQDEKERSTPREAVAVGQ</sequence>
<evidence type="ECO:0000313" key="2">
    <source>
        <dbReference type="EMBL" id="BBH18570.1"/>
    </source>
</evidence>
<protein>
    <submittedName>
        <fullName evidence="2">Uncharacterized protein</fullName>
    </submittedName>
</protein>
<reference evidence="2 3" key="1">
    <citation type="submission" date="2018-11" db="EMBL/GenBank/DDBJ databases">
        <title>Complete genome sequence of Nocardioides baekrokdamisoli strain KCTC 39748.</title>
        <authorList>
            <person name="Kang S.W."/>
            <person name="Lee K.C."/>
            <person name="Kim K.K."/>
            <person name="Kim J.S."/>
            <person name="Kim D.S."/>
            <person name="Ko S.H."/>
            <person name="Yang S.H."/>
            <person name="Shin Y.K."/>
            <person name="Lee J.S."/>
        </authorList>
    </citation>
    <scope>NUCLEOTIDE SEQUENCE [LARGE SCALE GENOMIC DNA]</scope>
    <source>
        <strain evidence="2 3">KCTC 39748</strain>
    </source>
</reference>
<evidence type="ECO:0000256" key="1">
    <source>
        <dbReference type="SAM" id="MobiDB-lite"/>
    </source>
</evidence>
<evidence type="ECO:0000313" key="3">
    <source>
        <dbReference type="Proteomes" id="UP000271573"/>
    </source>
</evidence>
<dbReference type="AlphaFoldDB" id="A0A3G9IHU5"/>